<reference evidence="1" key="1">
    <citation type="submission" date="2023-04" db="EMBL/GenBank/DDBJ databases">
        <authorList>
            <consortium name="ELIXIR-Norway"/>
        </authorList>
    </citation>
    <scope>NUCLEOTIDE SEQUENCE [LARGE SCALE GENOMIC DNA]</scope>
</reference>
<dbReference type="EMBL" id="CATKSN020000166">
    <property type="protein sequence ID" value="CAI9149184.1"/>
    <property type="molecule type" value="Genomic_DNA"/>
</dbReference>
<comment type="caution">
    <text evidence="1">The sequence shown here is derived from an EMBL/GenBank/DDBJ whole genome shotgun (WGS) entry which is preliminary data.</text>
</comment>
<proteinExistence type="predicted"/>
<evidence type="ECO:0000313" key="1">
    <source>
        <dbReference type="EMBL" id="CAI9149184.1"/>
    </source>
</evidence>
<name>A0ABN8XJZ0_RANTA</name>
<dbReference type="Proteomes" id="UP001176941">
    <property type="component" value="Unassembled WGS sequence"/>
</dbReference>
<keyword evidence="2" id="KW-1185">Reference proteome</keyword>
<evidence type="ECO:0000313" key="2">
    <source>
        <dbReference type="Proteomes" id="UP001176941"/>
    </source>
</evidence>
<protein>
    <submittedName>
        <fullName evidence="1">Uncharacterized protein</fullName>
    </submittedName>
</protein>
<gene>
    <name evidence="1" type="ORF">MRATA1EN1_LOCUS30802</name>
</gene>
<sequence length="79" mass="9127">MPAFGQPLYRSSFAHTFALYVNRTINWNLNRFFVTPASQQNCITRTVQRSAQEGDSFSMFRMGTRCRHRGDQKYGDAAD</sequence>
<accession>A0ABN8XJZ0</accession>
<organism evidence="1 2">
    <name type="scientific">Rangifer tarandus platyrhynchus</name>
    <name type="common">Svalbard reindeer</name>
    <dbReference type="NCBI Taxonomy" id="3082113"/>
    <lineage>
        <taxon>Eukaryota</taxon>
        <taxon>Metazoa</taxon>
        <taxon>Chordata</taxon>
        <taxon>Craniata</taxon>
        <taxon>Vertebrata</taxon>
        <taxon>Euteleostomi</taxon>
        <taxon>Mammalia</taxon>
        <taxon>Eutheria</taxon>
        <taxon>Laurasiatheria</taxon>
        <taxon>Artiodactyla</taxon>
        <taxon>Ruminantia</taxon>
        <taxon>Pecora</taxon>
        <taxon>Cervidae</taxon>
        <taxon>Odocoileinae</taxon>
        <taxon>Rangifer</taxon>
    </lineage>
</organism>